<dbReference type="Proteomes" id="UP000248714">
    <property type="component" value="Unassembled WGS sequence"/>
</dbReference>
<protein>
    <submittedName>
        <fullName evidence="1">Uncharacterized protein</fullName>
    </submittedName>
</protein>
<evidence type="ECO:0000313" key="2">
    <source>
        <dbReference type="Proteomes" id="UP000248714"/>
    </source>
</evidence>
<evidence type="ECO:0000313" key="1">
    <source>
        <dbReference type="EMBL" id="RAS71384.1"/>
    </source>
</evidence>
<keyword evidence="2" id="KW-1185">Reference proteome</keyword>
<sequence length="118" mass="12499">MLSACAPYRFRAITPVPSTVFTTRPFGIVPLNALPTITKYSPGGRTLLGGMVARIREVRPAHACSVHPPTSVAVEPVLRSSTNPLEPSAISFTFTGETPGVLPNELPASNNNVPTVFT</sequence>
<comment type="caution">
    <text evidence="1">The sequence shown here is derived from an EMBL/GenBank/DDBJ whole genome shotgun (WGS) entry which is preliminary data.</text>
</comment>
<name>A0ABX9EJM6_9PSEU</name>
<accession>A0ABX9EJM6</accession>
<gene>
    <name evidence="1" type="ORF">C8D87_1011685</name>
</gene>
<organism evidence="1 2">
    <name type="scientific">Lentzea atacamensis</name>
    <dbReference type="NCBI Taxonomy" id="531938"/>
    <lineage>
        <taxon>Bacteria</taxon>
        <taxon>Bacillati</taxon>
        <taxon>Actinomycetota</taxon>
        <taxon>Actinomycetes</taxon>
        <taxon>Pseudonocardiales</taxon>
        <taxon>Pseudonocardiaceae</taxon>
        <taxon>Lentzea</taxon>
    </lineage>
</organism>
<reference evidence="1 2" key="1">
    <citation type="submission" date="2018-06" db="EMBL/GenBank/DDBJ databases">
        <title>Genomic Encyclopedia of Type Strains, Phase IV (KMG-IV): sequencing the most valuable type-strain genomes for metagenomic binning, comparative biology and taxonomic classification.</title>
        <authorList>
            <person name="Goeker M."/>
        </authorList>
    </citation>
    <scope>NUCLEOTIDE SEQUENCE [LARGE SCALE GENOMIC DNA]</scope>
    <source>
        <strain evidence="1 2">DSM 45479</strain>
    </source>
</reference>
<proteinExistence type="predicted"/>
<dbReference type="EMBL" id="QLTT01000001">
    <property type="protein sequence ID" value="RAS71384.1"/>
    <property type="molecule type" value="Genomic_DNA"/>
</dbReference>